<dbReference type="OrthoDB" id="6335450at2759"/>
<keyword evidence="3" id="KW-1185">Reference proteome</keyword>
<name>A0A5B7F1L8_PORTR</name>
<sequence length="316" mass="34830">METPWVLPVVTELDHWRERLYRQQESKDESVSLAEKLFVADFPGLTLENYLSADLENVTLEVLKGEVVVLLSCQSGVEGLSNVLHVPRSGDTNGTTHRQQREGMRTLAHQPWHTAQEPSVESFNFDKEIDSTNLNTEPHDLAGSIQRARQSLQELVGSDYEGAVGLMELPSGTAKVNVCSVALYVGGSMILPSGAFHSVTTTSSAPAVYAYTYINATLREDEEKRNQTPSSNAASEACAAEQDSSTDSSDTEDSKTHDRQSLVDGNGVYHPTTADFPTFEDLFKFIKRKLELFWRAGRLLLAACHCLLTSSCVKVE</sequence>
<evidence type="ECO:0000313" key="2">
    <source>
        <dbReference type="EMBL" id="MPC40871.1"/>
    </source>
</evidence>
<dbReference type="PANTHER" id="PTHR12639:SF6">
    <property type="entry name" value="VITAMIN K-DEPENDENT GAMMA-CARBOXYLASE"/>
    <property type="match status" value="1"/>
</dbReference>
<proteinExistence type="predicted"/>
<dbReference type="InterPro" id="IPR007782">
    <property type="entry name" value="VKG_COase"/>
</dbReference>
<dbReference type="PANTHER" id="PTHR12639">
    <property type="entry name" value="VITAMIN K-DEPENDENT GAMMA-CARBOXYLASE"/>
    <property type="match status" value="1"/>
</dbReference>
<dbReference type="GO" id="GO:0019842">
    <property type="term" value="F:vitamin binding"/>
    <property type="evidence" value="ECO:0007669"/>
    <property type="project" value="TreeGrafter"/>
</dbReference>
<evidence type="ECO:0000256" key="1">
    <source>
        <dbReference type="SAM" id="MobiDB-lite"/>
    </source>
</evidence>
<protein>
    <submittedName>
        <fullName evidence="2">Vitamin K-dependent gamma-carboxylase</fullName>
    </submittedName>
</protein>
<dbReference type="GO" id="GO:0008488">
    <property type="term" value="F:gamma-glutamyl carboxylase activity"/>
    <property type="evidence" value="ECO:0007669"/>
    <property type="project" value="InterPro"/>
</dbReference>
<organism evidence="2 3">
    <name type="scientific">Portunus trituberculatus</name>
    <name type="common">Swimming crab</name>
    <name type="synonym">Neptunus trituberculatus</name>
    <dbReference type="NCBI Taxonomy" id="210409"/>
    <lineage>
        <taxon>Eukaryota</taxon>
        <taxon>Metazoa</taxon>
        <taxon>Ecdysozoa</taxon>
        <taxon>Arthropoda</taxon>
        <taxon>Crustacea</taxon>
        <taxon>Multicrustacea</taxon>
        <taxon>Malacostraca</taxon>
        <taxon>Eumalacostraca</taxon>
        <taxon>Eucarida</taxon>
        <taxon>Decapoda</taxon>
        <taxon>Pleocyemata</taxon>
        <taxon>Brachyura</taxon>
        <taxon>Eubrachyura</taxon>
        <taxon>Portunoidea</taxon>
        <taxon>Portunidae</taxon>
        <taxon>Portuninae</taxon>
        <taxon>Portunus</taxon>
    </lineage>
</organism>
<dbReference type="EMBL" id="VSRR010004842">
    <property type="protein sequence ID" value="MPC40871.1"/>
    <property type="molecule type" value="Genomic_DNA"/>
</dbReference>
<dbReference type="Proteomes" id="UP000324222">
    <property type="component" value="Unassembled WGS sequence"/>
</dbReference>
<reference evidence="2 3" key="1">
    <citation type="submission" date="2019-05" db="EMBL/GenBank/DDBJ databases">
        <title>Another draft genome of Portunus trituberculatus and its Hox gene families provides insights of decapod evolution.</title>
        <authorList>
            <person name="Jeong J.-H."/>
            <person name="Song I."/>
            <person name="Kim S."/>
            <person name="Choi T."/>
            <person name="Kim D."/>
            <person name="Ryu S."/>
            <person name="Kim W."/>
        </authorList>
    </citation>
    <scope>NUCLEOTIDE SEQUENCE [LARGE SCALE GENOMIC DNA]</scope>
    <source>
        <tissue evidence="2">Muscle</tissue>
    </source>
</reference>
<accession>A0A5B7F1L8</accession>
<dbReference type="AlphaFoldDB" id="A0A5B7F1L8"/>
<comment type="caution">
    <text evidence="2">The sequence shown here is derived from an EMBL/GenBank/DDBJ whole genome shotgun (WGS) entry which is preliminary data.</text>
</comment>
<evidence type="ECO:0000313" key="3">
    <source>
        <dbReference type="Proteomes" id="UP000324222"/>
    </source>
</evidence>
<feature type="compositionally biased region" description="Low complexity" evidence="1">
    <location>
        <begin position="230"/>
        <end position="248"/>
    </location>
</feature>
<feature type="region of interest" description="Disordered" evidence="1">
    <location>
        <begin position="220"/>
        <end position="266"/>
    </location>
</feature>
<gene>
    <name evidence="2" type="primary">GGCX</name>
    <name evidence="2" type="ORF">E2C01_034444</name>
</gene>
<feature type="compositionally biased region" description="Basic and acidic residues" evidence="1">
    <location>
        <begin position="252"/>
        <end position="261"/>
    </location>
</feature>